<evidence type="ECO:0000256" key="1">
    <source>
        <dbReference type="ARBA" id="ARBA00006062"/>
    </source>
</evidence>
<dbReference type="Proteomes" id="UP001652625">
    <property type="component" value="Chromosome 11"/>
</dbReference>
<dbReference type="PANTHER" id="PTHR16284">
    <property type="entry name" value="PROTEIN CDV3 HOMOLOG"/>
    <property type="match status" value="1"/>
</dbReference>
<keyword evidence="3" id="KW-1185">Reference proteome</keyword>
<dbReference type="GeneID" id="100214446"/>
<evidence type="ECO:0000256" key="2">
    <source>
        <dbReference type="SAM" id="MobiDB-lite"/>
    </source>
</evidence>
<accession>A0ABM4CXM0</accession>
<protein>
    <submittedName>
        <fullName evidence="4">Protein CDV3 homolog A isoform X2</fullName>
    </submittedName>
</protein>
<sequence>MCDEEQSLGDFFAKKDKGKKAKKTKKVKSISEIVVESNPADTESKQVKDEWKDFEEKKQKDYSSLKIQDLQVSEEVNKVDTESDENNDIEDIEGGIKKIKSEKGSSKWGETQALPQPVFNDNATKATREDGKYIPPSMIKRMQESQKNPRLRNGAPPDLSNQALFPSLSAASQTSERTPNDFEVVKRGTRSNDAHVVDNRPGLDLGNRYDGLRN</sequence>
<evidence type="ECO:0000313" key="3">
    <source>
        <dbReference type="Proteomes" id="UP001652625"/>
    </source>
</evidence>
<organism evidence="3 4">
    <name type="scientific">Hydra vulgaris</name>
    <name type="common">Hydra</name>
    <name type="synonym">Hydra attenuata</name>
    <dbReference type="NCBI Taxonomy" id="6087"/>
    <lineage>
        <taxon>Eukaryota</taxon>
        <taxon>Metazoa</taxon>
        <taxon>Cnidaria</taxon>
        <taxon>Hydrozoa</taxon>
        <taxon>Hydroidolina</taxon>
        <taxon>Anthoathecata</taxon>
        <taxon>Aplanulata</taxon>
        <taxon>Hydridae</taxon>
        <taxon>Hydra</taxon>
    </lineage>
</organism>
<feature type="region of interest" description="Disordered" evidence="2">
    <location>
        <begin position="103"/>
        <end position="214"/>
    </location>
</feature>
<comment type="similarity">
    <text evidence="1">Belongs to the CDV3 family.</text>
</comment>
<dbReference type="InterPro" id="IPR026806">
    <property type="entry name" value="CDV3"/>
</dbReference>
<dbReference type="PANTHER" id="PTHR16284:SF13">
    <property type="entry name" value="PROTEIN CDV3 HOMOLOG"/>
    <property type="match status" value="1"/>
</dbReference>
<feature type="compositionally biased region" description="Basic and acidic residues" evidence="2">
    <location>
        <begin position="178"/>
        <end position="198"/>
    </location>
</feature>
<proteinExistence type="inferred from homology"/>
<gene>
    <name evidence="4" type="primary">LOC100214446</name>
</gene>
<name>A0ABM4CXM0_HYDVU</name>
<feature type="compositionally biased region" description="Polar residues" evidence="2">
    <location>
        <begin position="159"/>
        <end position="177"/>
    </location>
</feature>
<dbReference type="Pfam" id="PF15359">
    <property type="entry name" value="CDV3"/>
    <property type="match status" value="1"/>
</dbReference>
<evidence type="ECO:0000313" key="4">
    <source>
        <dbReference type="RefSeq" id="XP_065666692.1"/>
    </source>
</evidence>
<dbReference type="RefSeq" id="XP_065666692.1">
    <property type="nucleotide sequence ID" value="XM_065810620.1"/>
</dbReference>
<reference evidence="4" key="1">
    <citation type="submission" date="2025-08" db="UniProtKB">
        <authorList>
            <consortium name="RefSeq"/>
        </authorList>
    </citation>
    <scope>IDENTIFICATION</scope>
</reference>